<keyword evidence="1" id="KW-0472">Membrane</keyword>
<evidence type="ECO:0000313" key="4">
    <source>
        <dbReference type="Proteomes" id="UP001174932"/>
    </source>
</evidence>
<feature type="transmembrane region" description="Helical" evidence="1">
    <location>
        <begin position="43"/>
        <end position="62"/>
    </location>
</feature>
<comment type="caution">
    <text evidence="3">The sequence shown here is derived from an EMBL/GenBank/DDBJ whole genome shotgun (WGS) entry which is preliminary data.</text>
</comment>
<dbReference type="GO" id="GO:0016746">
    <property type="term" value="F:acyltransferase activity"/>
    <property type="evidence" value="ECO:0007669"/>
    <property type="project" value="UniProtKB-KW"/>
</dbReference>
<name>A0ABT8YK23_9HYPH</name>
<dbReference type="PANTHER" id="PTHR23028:SF53">
    <property type="entry name" value="ACYL_TRANSF_3 DOMAIN-CONTAINING PROTEIN"/>
    <property type="match status" value="1"/>
</dbReference>
<proteinExistence type="predicted"/>
<reference evidence="3" key="2">
    <citation type="submission" date="2023-07" db="EMBL/GenBank/DDBJ databases">
        <authorList>
            <person name="Shen H."/>
        </authorList>
    </citation>
    <scope>NUCLEOTIDE SEQUENCE</scope>
    <source>
        <strain evidence="3">TNR-22</strain>
    </source>
</reference>
<gene>
    <name evidence="3" type="ORF">Q4481_08720</name>
</gene>
<dbReference type="PANTHER" id="PTHR23028">
    <property type="entry name" value="ACETYLTRANSFERASE"/>
    <property type="match status" value="1"/>
</dbReference>
<sequence length="389" mass="44394">MSDQRHQLAFLDGLRGYASLWVLIGHAMFLTGYKIGIFAQPDLAVEVFIIISGFLMTYHYQLRQEREPWDAPSTWTIFWIRRFFRIAPLYYVALAFALFFGPELWQARLDAAALFPNGVEETQRYAERYLDSSLTNILMHVSFLFGMTWTHNFRTALPDWSIGLEMQYYAVLPFMMLAVLKFGRVLTMAALILGLWAFGRWLDKSGFVIGAYSMLPMKFHLFGAGMLVAMSLRVEGHWKWLYLAGAIAAIFVPLGGGRDSLHRAIKIAIVCGFFLFLYRDRLPLFAARMLDWLDWLLSNRLARFVGDVSYGVYLIHLLVMLPVVGWLANTFPAMEPLPRFGAALTLSVAITYALAWLSYRFIEQPGIGWGRTLAGRIGNPPKPDLNRST</sequence>
<evidence type="ECO:0000313" key="3">
    <source>
        <dbReference type="EMBL" id="MDO6964037.1"/>
    </source>
</evidence>
<keyword evidence="3" id="KW-0808">Transferase</keyword>
<dbReference type="EMBL" id="JAUOZU010000006">
    <property type="protein sequence ID" value="MDO6964037.1"/>
    <property type="molecule type" value="Genomic_DNA"/>
</dbReference>
<keyword evidence="1" id="KW-1133">Transmembrane helix</keyword>
<keyword evidence="3" id="KW-0012">Acyltransferase</keyword>
<feature type="transmembrane region" description="Helical" evidence="1">
    <location>
        <begin position="169"/>
        <end position="197"/>
    </location>
</feature>
<protein>
    <submittedName>
        <fullName evidence="3">Acyltransferase</fullName>
        <ecNumber evidence="3">2.3.-.-</ecNumber>
    </submittedName>
</protein>
<dbReference type="InterPro" id="IPR050879">
    <property type="entry name" value="Acyltransferase_3"/>
</dbReference>
<accession>A0ABT8YK23</accession>
<keyword evidence="4" id="KW-1185">Reference proteome</keyword>
<feature type="transmembrane region" description="Helical" evidence="1">
    <location>
        <begin position="340"/>
        <end position="362"/>
    </location>
</feature>
<dbReference type="InterPro" id="IPR002656">
    <property type="entry name" value="Acyl_transf_3_dom"/>
</dbReference>
<dbReference type="RefSeq" id="WP_304375952.1">
    <property type="nucleotide sequence ID" value="NZ_JAUOZU010000006.1"/>
</dbReference>
<keyword evidence="1" id="KW-0812">Transmembrane</keyword>
<feature type="transmembrane region" description="Helical" evidence="1">
    <location>
        <begin position="83"/>
        <end position="101"/>
    </location>
</feature>
<evidence type="ECO:0000259" key="2">
    <source>
        <dbReference type="Pfam" id="PF01757"/>
    </source>
</evidence>
<feature type="transmembrane region" description="Helical" evidence="1">
    <location>
        <begin position="209"/>
        <end position="228"/>
    </location>
</feature>
<dbReference type="Proteomes" id="UP001174932">
    <property type="component" value="Unassembled WGS sequence"/>
</dbReference>
<feature type="transmembrane region" description="Helical" evidence="1">
    <location>
        <begin position="240"/>
        <end position="257"/>
    </location>
</feature>
<organism evidence="3 4">
    <name type="scientific">Rhizobium alvei</name>
    <dbReference type="NCBI Taxonomy" id="1132659"/>
    <lineage>
        <taxon>Bacteria</taxon>
        <taxon>Pseudomonadati</taxon>
        <taxon>Pseudomonadota</taxon>
        <taxon>Alphaproteobacteria</taxon>
        <taxon>Hyphomicrobiales</taxon>
        <taxon>Rhizobiaceae</taxon>
        <taxon>Rhizobium/Agrobacterium group</taxon>
        <taxon>Rhizobium</taxon>
    </lineage>
</organism>
<dbReference type="Pfam" id="PF01757">
    <property type="entry name" value="Acyl_transf_3"/>
    <property type="match status" value="1"/>
</dbReference>
<feature type="transmembrane region" description="Helical" evidence="1">
    <location>
        <begin position="310"/>
        <end position="328"/>
    </location>
</feature>
<reference evidence="3" key="1">
    <citation type="journal article" date="2015" name="Int. J. Syst. Evol. Microbiol.">
        <title>Rhizobium alvei sp. nov., isolated from a freshwater river.</title>
        <authorList>
            <person name="Sheu S.Y."/>
            <person name="Huang H.W."/>
            <person name="Young C.C."/>
            <person name="Chen W.M."/>
        </authorList>
    </citation>
    <scope>NUCLEOTIDE SEQUENCE</scope>
    <source>
        <strain evidence="3">TNR-22</strain>
    </source>
</reference>
<feature type="transmembrane region" description="Helical" evidence="1">
    <location>
        <begin position="20"/>
        <end position="37"/>
    </location>
</feature>
<feature type="domain" description="Acyltransferase 3" evidence="2">
    <location>
        <begin position="9"/>
        <end position="356"/>
    </location>
</feature>
<evidence type="ECO:0000256" key="1">
    <source>
        <dbReference type="SAM" id="Phobius"/>
    </source>
</evidence>
<dbReference type="EC" id="2.3.-.-" evidence="3"/>